<protein>
    <submittedName>
        <fullName evidence="15">TonB-dependent receptor</fullName>
    </submittedName>
</protein>
<reference evidence="14 17" key="2">
    <citation type="submission" date="2020-10" db="EMBL/GenBank/DDBJ databases">
        <title>Genome sequences of Pseudomonas isolates.</title>
        <authorList>
            <person name="Wessels L."/>
            <person name="Reich F."/>
            <person name="Hammerl J."/>
        </authorList>
    </citation>
    <scope>NUCLEOTIDE SEQUENCE [LARGE SCALE GENOMIC DNA]</scope>
    <source>
        <strain evidence="14 17">20-MO00624-0</strain>
    </source>
</reference>
<dbReference type="Proteomes" id="UP000250443">
    <property type="component" value="Unassembled WGS sequence"/>
</dbReference>
<gene>
    <name evidence="15" type="primary">cirA</name>
    <name evidence="14" type="ORF">IRZ65_17535</name>
    <name evidence="15" type="ORF">NCTC11842_04014</name>
</gene>
<dbReference type="InterPro" id="IPR012910">
    <property type="entry name" value="Plug_dom"/>
</dbReference>
<dbReference type="InterPro" id="IPR000531">
    <property type="entry name" value="Beta-barrel_TonB"/>
</dbReference>
<dbReference type="Gene3D" id="2.170.130.10">
    <property type="entry name" value="TonB-dependent receptor, plug domain"/>
    <property type="match status" value="1"/>
</dbReference>
<name>A0A2X2ETU5_PSELU</name>
<dbReference type="PANTHER" id="PTHR47234:SF2">
    <property type="entry name" value="TONB-DEPENDENT RECEPTOR"/>
    <property type="match status" value="1"/>
</dbReference>
<evidence type="ECO:0000256" key="10">
    <source>
        <dbReference type="SAM" id="MobiDB-lite"/>
    </source>
</evidence>
<feature type="domain" description="TonB-dependent receptor-like beta-barrel" evidence="12">
    <location>
        <begin position="383"/>
        <end position="871"/>
    </location>
</feature>
<dbReference type="EMBL" id="JADMCD010000010">
    <property type="protein sequence ID" value="MBF8642481.1"/>
    <property type="molecule type" value="Genomic_DNA"/>
</dbReference>
<evidence type="ECO:0000256" key="8">
    <source>
        <dbReference type="PROSITE-ProRule" id="PRU01360"/>
    </source>
</evidence>
<proteinExistence type="inferred from homology"/>
<evidence type="ECO:0000259" key="12">
    <source>
        <dbReference type="Pfam" id="PF00593"/>
    </source>
</evidence>
<keyword evidence="11" id="KW-0732">Signal</keyword>
<dbReference type="EMBL" id="UAUF01000014">
    <property type="protein sequence ID" value="SPZ11759.1"/>
    <property type="molecule type" value="Genomic_DNA"/>
</dbReference>
<evidence type="ECO:0000313" key="17">
    <source>
        <dbReference type="Proteomes" id="UP000626180"/>
    </source>
</evidence>
<dbReference type="Pfam" id="PF07715">
    <property type="entry name" value="Plug"/>
    <property type="match status" value="1"/>
</dbReference>
<dbReference type="Gene3D" id="2.40.170.20">
    <property type="entry name" value="TonB-dependent receptor, beta-barrel domain"/>
    <property type="match status" value="1"/>
</dbReference>
<evidence type="ECO:0000256" key="2">
    <source>
        <dbReference type="ARBA" id="ARBA00022448"/>
    </source>
</evidence>
<feature type="region of interest" description="Disordered" evidence="10">
    <location>
        <begin position="263"/>
        <end position="285"/>
    </location>
</feature>
<keyword evidence="5 9" id="KW-0798">TonB box</keyword>
<evidence type="ECO:0000259" key="13">
    <source>
        <dbReference type="Pfam" id="PF07715"/>
    </source>
</evidence>
<comment type="subcellular location">
    <subcellularLocation>
        <location evidence="1 8">Cell outer membrane</location>
        <topology evidence="1 8">Multi-pass membrane protein</topology>
    </subcellularLocation>
</comment>
<dbReference type="AlphaFoldDB" id="A0A2X2ETU5"/>
<dbReference type="InterPro" id="IPR039426">
    <property type="entry name" value="TonB-dep_rcpt-like"/>
</dbReference>
<dbReference type="RefSeq" id="WP_010795767.1">
    <property type="nucleotide sequence ID" value="NZ_CP069262.1"/>
</dbReference>
<dbReference type="InterPro" id="IPR037066">
    <property type="entry name" value="Plug_dom_sf"/>
</dbReference>
<evidence type="ECO:0000256" key="9">
    <source>
        <dbReference type="RuleBase" id="RU003357"/>
    </source>
</evidence>
<dbReference type="GO" id="GO:0009279">
    <property type="term" value="C:cell outer membrane"/>
    <property type="evidence" value="ECO:0007669"/>
    <property type="project" value="UniProtKB-SubCell"/>
</dbReference>
<feature type="compositionally biased region" description="Polar residues" evidence="10">
    <location>
        <begin position="275"/>
        <end position="285"/>
    </location>
</feature>
<feature type="signal peptide" evidence="11">
    <location>
        <begin position="1"/>
        <end position="38"/>
    </location>
</feature>
<keyword evidence="15" id="KW-0675">Receptor</keyword>
<dbReference type="SUPFAM" id="SSF56935">
    <property type="entry name" value="Porins"/>
    <property type="match status" value="1"/>
</dbReference>
<dbReference type="InterPro" id="IPR036942">
    <property type="entry name" value="Beta-barrel_TonB_sf"/>
</dbReference>
<dbReference type="CDD" id="cd01347">
    <property type="entry name" value="ligand_gated_channel"/>
    <property type="match status" value="1"/>
</dbReference>
<keyword evidence="4 8" id="KW-0812">Transmembrane</keyword>
<keyword evidence="17" id="KW-1185">Reference proteome</keyword>
<dbReference type="Proteomes" id="UP000626180">
    <property type="component" value="Unassembled WGS sequence"/>
</dbReference>
<keyword evidence="2 8" id="KW-0813">Transport</keyword>
<feature type="domain" description="TonB-dependent receptor plug" evidence="13">
    <location>
        <begin position="86"/>
        <end position="198"/>
    </location>
</feature>
<dbReference type="PANTHER" id="PTHR47234">
    <property type="match status" value="1"/>
</dbReference>
<organism evidence="15 16">
    <name type="scientific">Pseudomonas luteola</name>
    <dbReference type="NCBI Taxonomy" id="47886"/>
    <lineage>
        <taxon>Bacteria</taxon>
        <taxon>Pseudomonadati</taxon>
        <taxon>Pseudomonadota</taxon>
        <taxon>Gammaproteobacteria</taxon>
        <taxon>Pseudomonadales</taxon>
        <taxon>Pseudomonadaceae</taxon>
        <taxon>Pseudomonas</taxon>
    </lineage>
</organism>
<keyword evidence="7 8" id="KW-0998">Cell outer membrane</keyword>
<evidence type="ECO:0000256" key="11">
    <source>
        <dbReference type="SAM" id="SignalP"/>
    </source>
</evidence>
<evidence type="ECO:0000313" key="14">
    <source>
        <dbReference type="EMBL" id="MBF8642481.1"/>
    </source>
</evidence>
<evidence type="ECO:0000256" key="5">
    <source>
        <dbReference type="ARBA" id="ARBA00023077"/>
    </source>
</evidence>
<evidence type="ECO:0000256" key="6">
    <source>
        <dbReference type="ARBA" id="ARBA00023136"/>
    </source>
</evidence>
<evidence type="ECO:0000256" key="4">
    <source>
        <dbReference type="ARBA" id="ARBA00022692"/>
    </source>
</evidence>
<dbReference type="Pfam" id="PF00593">
    <property type="entry name" value="TonB_dep_Rec_b-barrel"/>
    <property type="match status" value="1"/>
</dbReference>
<evidence type="ECO:0000313" key="16">
    <source>
        <dbReference type="Proteomes" id="UP000250443"/>
    </source>
</evidence>
<evidence type="ECO:0000256" key="3">
    <source>
        <dbReference type="ARBA" id="ARBA00022452"/>
    </source>
</evidence>
<reference evidence="15 16" key="1">
    <citation type="submission" date="2018-06" db="EMBL/GenBank/DDBJ databases">
        <authorList>
            <consortium name="Pathogen Informatics"/>
            <person name="Doyle S."/>
        </authorList>
    </citation>
    <scope>NUCLEOTIDE SEQUENCE [LARGE SCALE GENOMIC DNA]</scope>
    <source>
        <strain evidence="15 16">NCTC11842</strain>
    </source>
</reference>
<keyword evidence="6 8" id="KW-0472">Membrane</keyword>
<dbReference type="PROSITE" id="PS52016">
    <property type="entry name" value="TONB_DEPENDENT_REC_3"/>
    <property type="match status" value="1"/>
</dbReference>
<accession>A0A2X2ETU5</accession>
<comment type="similarity">
    <text evidence="8 9">Belongs to the TonB-dependent receptor family.</text>
</comment>
<feature type="chain" id="PRO_5015952603" evidence="11">
    <location>
        <begin position="39"/>
        <end position="909"/>
    </location>
</feature>
<keyword evidence="3 8" id="KW-1134">Transmembrane beta strand</keyword>
<evidence type="ECO:0000256" key="1">
    <source>
        <dbReference type="ARBA" id="ARBA00004571"/>
    </source>
</evidence>
<evidence type="ECO:0000256" key="7">
    <source>
        <dbReference type="ARBA" id="ARBA00023237"/>
    </source>
</evidence>
<evidence type="ECO:0000313" key="15">
    <source>
        <dbReference type="EMBL" id="SPZ11759.1"/>
    </source>
</evidence>
<sequence length="909" mass="98710">MMRDIAKPFAPTPLAAAVHRYRFIPLCLALGVAPLVHAQQATEEEAPDSTAAAVAAPAVAPTAAAGTTQLERVEVTGTAVRRVDAETAVPVTILRSEQLRKEGVNTTEELLTRIVASQSTQSSSQSVGSSTGGASFADLRGIGSNKTLILLNGRRLANNAIDASAVDLNTIPFAAIDRVEILRDGASALYGTDAIGGVINFITKKSITEGQVSASFDSPTHSGGGESRSFDGSWGFGDLDNDNFNVFGVFNYDKQNNLSAADRSFTKDYEPGRGLSSTSGTTYPANYGQNGNYTNPLATAGCNGPNQINPGTGTCRFSTRNYIDAVPETEKTSFFGKASTKWAEDQTASVDYFWARNDNTTTIAPAPLTDISVNPGTAFYPGNGITPLTPGFALDPTQPVDVNWRESAAGARIQKDQNTSQRLQLTFDGNVGGWDYNIGTSYNENKVISSLRGGYLNDDLVTEGIANGILNPFGEQTQEGINFINNAGVHGDYQTAVGRVKAIDGRISREIGDWFGAGPVGLALGGEFRKEEFHSDVEPFAGLVDSLGVDPDSSVSGDRNVKAQYAEINVPVLESLELGAAIRHDKYSDVGSTTNPKYSFRFQPIRELVVRGAYSEGFRAPSLYELYNPNYTTFTSGFYDDPRLCPGGTPIAGANPGRDCSQQFRNRTGGNEDLSPEKARNVTLGFVYQPVRNLSVGLDFYWIKISDQIAEFPESSVFDNPDSYADRYIRNPDGSLQYIQTGLANLGKVKTSGIDVTLDYRFPATAYGNFGLSMQGTYVDRYDYQETINGAYFDNVGDFQGIGVISRWKHSLTGSWSKGPYRASLTNRFQTGYRDYDPETHNRVSSYSVWDLSAGYTWSKSLDIDVGVKNLFDRDPPFSNQAYTFQSGYDPRYTDPLGRTLFTRATYHF</sequence>